<comment type="caution">
    <text evidence="1">The sequence shown here is derived from an EMBL/GenBank/DDBJ whole genome shotgun (WGS) entry which is preliminary data.</text>
</comment>
<dbReference type="EMBL" id="CM023490">
    <property type="protein sequence ID" value="KAH6943428.1"/>
    <property type="molecule type" value="Genomic_DNA"/>
</dbReference>
<keyword evidence="2" id="KW-1185">Reference proteome</keyword>
<gene>
    <name evidence="1" type="ORF">HPB50_021660</name>
</gene>
<accession>A0ACB7TBB6</accession>
<evidence type="ECO:0000313" key="2">
    <source>
        <dbReference type="Proteomes" id="UP000821845"/>
    </source>
</evidence>
<organism evidence="1 2">
    <name type="scientific">Hyalomma asiaticum</name>
    <name type="common">Tick</name>
    <dbReference type="NCBI Taxonomy" id="266040"/>
    <lineage>
        <taxon>Eukaryota</taxon>
        <taxon>Metazoa</taxon>
        <taxon>Ecdysozoa</taxon>
        <taxon>Arthropoda</taxon>
        <taxon>Chelicerata</taxon>
        <taxon>Arachnida</taxon>
        <taxon>Acari</taxon>
        <taxon>Parasitiformes</taxon>
        <taxon>Ixodida</taxon>
        <taxon>Ixodoidea</taxon>
        <taxon>Ixodidae</taxon>
        <taxon>Hyalomminae</taxon>
        <taxon>Hyalomma</taxon>
    </lineage>
</organism>
<evidence type="ECO:0000313" key="1">
    <source>
        <dbReference type="EMBL" id="KAH6943428.1"/>
    </source>
</evidence>
<name>A0ACB7TBB6_HYAAI</name>
<sequence length="204" mass="22125">MVKQTLRTCLRKDDHVAVQQQPPPPQPQPQPPPLAAPQPPPAPVPVPEGQQPAFNAVSNLAQAGADDDPMGGGGGGGGGTRPMEPAEEPMEEEDEARSEATFRFVVPEFSRLKESLLSPPTYVRNLPWKIMVMPRTNAGNDRQPTKSLGFFLQCNGESESSTWSCNATAELRLISQKEGVENFVRTLRKYDGQFAQYQAGGSAI</sequence>
<proteinExistence type="predicted"/>
<dbReference type="Proteomes" id="UP000821845">
    <property type="component" value="Chromosome 10"/>
</dbReference>
<protein>
    <submittedName>
        <fullName evidence="1">Uncharacterized protein</fullName>
    </submittedName>
</protein>
<reference evidence="1" key="1">
    <citation type="submission" date="2020-05" db="EMBL/GenBank/DDBJ databases">
        <title>Large-scale comparative analyses of tick genomes elucidate their genetic diversity and vector capacities.</title>
        <authorList>
            <person name="Jia N."/>
            <person name="Wang J."/>
            <person name="Shi W."/>
            <person name="Du L."/>
            <person name="Sun Y."/>
            <person name="Zhan W."/>
            <person name="Jiang J."/>
            <person name="Wang Q."/>
            <person name="Zhang B."/>
            <person name="Ji P."/>
            <person name="Sakyi L.B."/>
            <person name="Cui X."/>
            <person name="Yuan T."/>
            <person name="Jiang B."/>
            <person name="Yang W."/>
            <person name="Lam T.T.-Y."/>
            <person name="Chang Q."/>
            <person name="Ding S."/>
            <person name="Wang X."/>
            <person name="Zhu J."/>
            <person name="Ruan X."/>
            <person name="Zhao L."/>
            <person name="Wei J."/>
            <person name="Que T."/>
            <person name="Du C."/>
            <person name="Cheng J."/>
            <person name="Dai P."/>
            <person name="Han X."/>
            <person name="Huang E."/>
            <person name="Gao Y."/>
            <person name="Liu J."/>
            <person name="Shao H."/>
            <person name="Ye R."/>
            <person name="Li L."/>
            <person name="Wei W."/>
            <person name="Wang X."/>
            <person name="Wang C."/>
            <person name="Yang T."/>
            <person name="Huo Q."/>
            <person name="Li W."/>
            <person name="Guo W."/>
            <person name="Chen H."/>
            <person name="Zhou L."/>
            <person name="Ni X."/>
            <person name="Tian J."/>
            <person name="Zhou Y."/>
            <person name="Sheng Y."/>
            <person name="Liu T."/>
            <person name="Pan Y."/>
            <person name="Xia L."/>
            <person name="Li J."/>
            <person name="Zhao F."/>
            <person name="Cao W."/>
        </authorList>
    </citation>
    <scope>NUCLEOTIDE SEQUENCE</scope>
    <source>
        <strain evidence="1">Hyas-2018</strain>
    </source>
</reference>